<dbReference type="Gene3D" id="3.80.10.10">
    <property type="entry name" value="Ribonuclease Inhibitor"/>
    <property type="match status" value="1"/>
</dbReference>
<protein>
    <recommendedName>
        <fullName evidence="3">F-box domain-containing protein</fullName>
    </recommendedName>
</protein>
<dbReference type="InterPro" id="IPR032675">
    <property type="entry name" value="LRR_dom_sf"/>
</dbReference>
<evidence type="ECO:0000313" key="1">
    <source>
        <dbReference type="EMBL" id="KAF9330937.1"/>
    </source>
</evidence>
<organism evidence="1 2">
    <name type="scientific">Podila minutissima</name>
    <dbReference type="NCBI Taxonomy" id="64525"/>
    <lineage>
        <taxon>Eukaryota</taxon>
        <taxon>Fungi</taxon>
        <taxon>Fungi incertae sedis</taxon>
        <taxon>Mucoromycota</taxon>
        <taxon>Mortierellomycotina</taxon>
        <taxon>Mortierellomycetes</taxon>
        <taxon>Mortierellales</taxon>
        <taxon>Mortierellaceae</taxon>
        <taxon>Podila</taxon>
    </lineage>
</organism>
<keyword evidence="2" id="KW-1185">Reference proteome</keyword>
<name>A0A9P5SJU6_9FUNG</name>
<evidence type="ECO:0008006" key="3">
    <source>
        <dbReference type="Google" id="ProtNLM"/>
    </source>
</evidence>
<gene>
    <name evidence="1" type="ORF">BG006_006178</name>
</gene>
<dbReference type="SUPFAM" id="SSF52047">
    <property type="entry name" value="RNI-like"/>
    <property type="match status" value="1"/>
</dbReference>
<comment type="caution">
    <text evidence="1">The sequence shown here is derived from an EMBL/GenBank/DDBJ whole genome shotgun (WGS) entry which is preliminary data.</text>
</comment>
<sequence length="484" mass="55005">MDHDTLVHEKTPDFQTTVFSLPELRANIVPFITKADIQAMIQTCTTWLDLWAPELYTRLILSQYNRSDPTPNLVKYGRHVQTLRVYNTQFQPTMFVIQHTPNLNCFELSYASLSSTEVDQVLSALPAEVHHLHATPQSLVRHRVGGSLWFQPMFHSVAHLYNLQSLEWNAPGMTIHVDDILHVLQACPYLVSLDVSNLKIVHLASGSSVEHETVAMSGRPSDPPGPLVSAILDTDFTALYIGRRLQKLALHSIHISDEGVLRLLGIDMVPKEEATSVTLPLRSHALVHLVVDRCYSITHRSGARIMQECDRIQYLNIYQSMIATIELFQGGGGQNLWSCSKSIQHLSLDVKLSNFDPTRIYKREVMLREGVPPLAMADQLLIRDQFRALTELRVFHVTGYPIDFMVLEDMAFARNLQAAEAQLMCRVPFETVEQELERLERLAKEWSDNQPEGWQVTVGKGTRNYPPKFLIKFLAKDKKAVCFE</sequence>
<dbReference type="Proteomes" id="UP000696485">
    <property type="component" value="Unassembled WGS sequence"/>
</dbReference>
<evidence type="ECO:0000313" key="2">
    <source>
        <dbReference type="Proteomes" id="UP000696485"/>
    </source>
</evidence>
<reference evidence="1" key="1">
    <citation type="journal article" date="2020" name="Fungal Divers.">
        <title>Resolving the Mortierellaceae phylogeny through synthesis of multi-gene phylogenetics and phylogenomics.</title>
        <authorList>
            <person name="Vandepol N."/>
            <person name="Liber J."/>
            <person name="Desiro A."/>
            <person name="Na H."/>
            <person name="Kennedy M."/>
            <person name="Barry K."/>
            <person name="Grigoriev I.V."/>
            <person name="Miller A.N."/>
            <person name="O'Donnell K."/>
            <person name="Stajich J.E."/>
            <person name="Bonito G."/>
        </authorList>
    </citation>
    <scope>NUCLEOTIDE SEQUENCE</scope>
    <source>
        <strain evidence="1">NVP1</strain>
    </source>
</reference>
<accession>A0A9P5SJU6</accession>
<dbReference type="AlphaFoldDB" id="A0A9P5SJU6"/>
<proteinExistence type="predicted"/>
<dbReference type="EMBL" id="JAAAUY010000360">
    <property type="protein sequence ID" value="KAF9330937.1"/>
    <property type="molecule type" value="Genomic_DNA"/>
</dbReference>